<organism evidence="2 3">
    <name type="scientific">Cloeon dipterum</name>
    <dbReference type="NCBI Taxonomy" id="197152"/>
    <lineage>
        <taxon>Eukaryota</taxon>
        <taxon>Metazoa</taxon>
        <taxon>Ecdysozoa</taxon>
        <taxon>Arthropoda</taxon>
        <taxon>Hexapoda</taxon>
        <taxon>Insecta</taxon>
        <taxon>Pterygota</taxon>
        <taxon>Palaeoptera</taxon>
        <taxon>Ephemeroptera</taxon>
        <taxon>Pisciforma</taxon>
        <taxon>Baetidae</taxon>
        <taxon>Cloeon</taxon>
    </lineage>
</organism>
<protein>
    <recommendedName>
        <fullName evidence="4">Dynein heavy chain linker domain-containing protein</fullName>
    </recommendedName>
</protein>
<comment type="caution">
    <text evidence="2">The sequence shown here is derived from an EMBL/GenBank/DDBJ whole genome shotgun (WGS) entry which is preliminary data.</text>
</comment>
<proteinExistence type="predicted"/>
<evidence type="ECO:0000256" key="1">
    <source>
        <dbReference type="SAM" id="MobiDB-lite"/>
    </source>
</evidence>
<feature type="region of interest" description="Disordered" evidence="1">
    <location>
        <begin position="1"/>
        <end position="22"/>
    </location>
</feature>
<evidence type="ECO:0000313" key="3">
    <source>
        <dbReference type="Proteomes" id="UP000494165"/>
    </source>
</evidence>
<accession>A0A8S1BRV1</accession>
<gene>
    <name evidence="2" type="ORF">CLODIP_2_CD05324</name>
</gene>
<keyword evidence="3" id="KW-1185">Reference proteome</keyword>
<dbReference type="EMBL" id="CADEPI010000001">
    <property type="protein sequence ID" value="CAB3359028.1"/>
    <property type="molecule type" value="Genomic_DNA"/>
</dbReference>
<sequence>MDKRPSNEDLAPPAKYRKKDGPLDLMDRSGIVTSCFVRRPENRGKMPVELIGSQYKEKLTAFLHRTVDVGTKWQDPASKMPEEQIRDQLRLFKEDIKFELTSQELEYIEFYLTEGITAKDVEQMPAHVWERAVAKTIQKYASDKRLQSLFAWLRKRAESDWDRGSREALLKEALREPWQQERLGVRKLPPPFPRIVIAGPAPWRQSFLEARNFCENSLMAASTVVLTMNPIWNRLLENYEFLSSQEIADNRPWYLYELEEKVITSLENARKRILHFIFRCAEHMWRHQKQWDKLLSREHGVSADMVRLLNCITSLTCRRLRVKTLATVDAWTKLILSYQPSDCAEEKERPKPLIKFKLDITVEQLGMEMIRAREFIASSVPRIFEVTKDLPSVGTIMFNPNHTYKKV</sequence>
<evidence type="ECO:0000313" key="2">
    <source>
        <dbReference type="EMBL" id="CAB3359028.1"/>
    </source>
</evidence>
<name>A0A8S1BRV1_9INSE</name>
<dbReference type="Proteomes" id="UP000494165">
    <property type="component" value="Unassembled WGS sequence"/>
</dbReference>
<evidence type="ECO:0008006" key="4">
    <source>
        <dbReference type="Google" id="ProtNLM"/>
    </source>
</evidence>
<reference evidence="2 3" key="1">
    <citation type="submission" date="2020-04" db="EMBL/GenBank/DDBJ databases">
        <authorList>
            <person name="Alioto T."/>
            <person name="Alioto T."/>
            <person name="Gomez Garrido J."/>
        </authorList>
    </citation>
    <scope>NUCLEOTIDE SEQUENCE [LARGE SCALE GENOMIC DNA]</scope>
</reference>
<dbReference type="AlphaFoldDB" id="A0A8S1BRV1"/>